<organism evidence="1">
    <name type="scientific">Timema genevievae</name>
    <name type="common">Walking stick</name>
    <dbReference type="NCBI Taxonomy" id="629358"/>
    <lineage>
        <taxon>Eukaryota</taxon>
        <taxon>Metazoa</taxon>
        <taxon>Ecdysozoa</taxon>
        <taxon>Arthropoda</taxon>
        <taxon>Hexapoda</taxon>
        <taxon>Insecta</taxon>
        <taxon>Pterygota</taxon>
        <taxon>Neoptera</taxon>
        <taxon>Polyneoptera</taxon>
        <taxon>Phasmatodea</taxon>
        <taxon>Timematodea</taxon>
        <taxon>Timematoidea</taxon>
        <taxon>Timematidae</taxon>
        <taxon>Timema</taxon>
    </lineage>
</organism>
<protein>
    <submittedName>
        <fullName evidence="1">Uncharacterized protein</fullName>
    </submittedName>
</protein>
<reference evidence="1" key="1">
    <citation type="submission" date="2020-11" db="EMBL/GenBank/DDBJ databases">
        <authorList>
            <person name="Tran Van P."/>
        </authorList>
    </citation>
    <scope>NUCLEOTIDE SEQUENCE</scope>
</reference>
<gene>
    <name evidence="1" type="ORF">TGEB3V08_LOCUS10099</name>
</gene>
<evidence type="ECO:0000313" key="1">
    <source>
        <dbReference type="EMBL" id="CAD7607071.1"/>
    </source>
</evidence>
<dbReference type="EMBL" id="OE845312">
    <property type="protein sequence ID" value="CAD7607071.1"/>
    <property type="molecule type" value="Genomic_DNA"/>
</dbReference>
<sequence length="135" mass="15397">MATCLSTAYTSKNSLVHMHKHWDNVKSRRKRELVEETLELMNNGKRPYKSHKPSCPKVEVVAPHFNYHLGYEWDGDAVAAAKRHQTFNSDMTAALRFLNYKQYQSVAAISYTSASSLSQPFHLTCITNIPLFPPP</sequence>
<proteinExistence type="predicted"/>
<name>A0A7R9K6N1_TIMGE</name>
<accession>A0A7R9K6N1</accession>
<dbReference type="AlphaFoldDB" id="A0A7R9K6N1"/>